<dbReference type="EMBL" id="LSSM01005130">
    <property type="protein sequence ID" value="OMJ13325.1"/>
    <property type="molecule type" value="Genomic_DNA"/>
</dbReference>
<dbReference type="Gene3D" id="3.30.420.10">
    <property type="entry name" value="Ribonuclease H-like superfamily/Ribonuclease H"/>
    <property type="match status" value="1"/>
</dbReference>
<name>A0A1R1XFA7_9FUNG</name>
<accession>A0A1R1XFA7</accession>
<dbReference type="GO" id="GO:0003676">
    <property type="term" value="F:nucleic acid binding"/>
    <property type="evidence" value="ECO:0007669"/>
    <property type="project" value="InterPro"/>
</dbReference>
<organism evidence="1 2">
    <name type="scientific">Smittium culicis</name>
    <dbReference type="NCBI Taxonomy" id="133412"/>
    <lineage>
        <taxon>Eukaryota</taxon>
        <taxon>Fungi</taxon>
        <taxon>Fungi incertae sedis</taxon>
        <taxon>Zoopagomycota</taxon>
        <taxon>Kickxellomycotina</taxon>
        <taxon>Harpellomycetes</taxon>
        <taxon>Harpellales</taxon>
        <taxon>Legeriomycetaceae</taxon>
        <taxon>Smittium</taxon>
    </lineage>
</organism>
<sequence length="78" mass="9099">MKMKLEFNAPYKPEWLGAVERMNSTVQYLLAKACGGDYTEWELKIPEILSGIRMRVSSRTGELCTRAEWENKKKKCRV</sequence>
<evidence type="ECO:0000313" key="2">
    <source>
        <dbReference type="Proteomes" id="UP000187429"/>
    </source>
</evidence>
<dbReference type="Proteomes" id="UP000187429">
    <property type="component" value="Unassembled WGS sequence"/>
</dbReference>
<reference evidence="2" key="1">
    <citation type="submission" date="2017-01" db="EMBL/GenBank/DDBJ databases">
        <authorList>
            <person name="Wang Y."/>
            <person name="White M."/>
            <person name="Kvist S."/>
            <person name="Moncalvo J.-M."/>
        </authorList>
    </citation>
    <scope>NUCLEOTIDE SEQUENCE [LARGE SCALE GENOMIC DNA]</scope>
    <source>
        <strain evidence="2">ID-206-W2</strain>
    </source>
</reference>
<dbReference type="InterPro" id="IPR012337">
    <property type="entry name" value="RNaseH-like_sf"/>
</dbReference>
<dbReference type="AlphaFoldDB" id="A0A1R1XFA7"/>
<keyword evidence="2" id="KW-1185">Reference proteome</keyword>
<dbReference type="InterPro" id="IPR036397">
    <property type="entry name" value="RNaseH_sf"/>
</dbReference>
<gene>
    <name evidence="1" type="ORF">AYI69_g9043</name>
</gene>
<comment type="caution">
    <text evidence="1">The sequence shown here is derived from an EMBL/GenBank/DDBJ whole genome shotgun (WGS) entry which is preliminary data.</text>
</comment>
<dbReference type="SUPFAM" id="SSF53098">
    <property type="entry name" value="Ribonuclease H-like"/>
    <property type="match status" value="1"/>
</dbReference>
<evidence type="ECO:0000313" key="1">
    <source>
        <dbReference type="EMBL" id="OMJ13325.1"/>
    </source>
</evidence>
<evidence type="ECO:0008006" key="3">
    <source>
        <dbReference type="Google" id="ProtNLM"/>
    </source>
</evidence>
<dbReference type="OrthoDB" id="5985335at2759"/>
<protein>
    <recommendedName>
        <fullName evidence="3">Integrase catalytic domain-containing protein</fullName>
    </recommendedName>
</protein>
<proteinExistence type="predicted"/>